<name>A0A382C196_9ZZZZ</name>
<dbReference type="InterPro" id="IPR008987">
    <property type="entry name" value="Baseplate_struct_prot_Gp9/10_N"/>
</dbReference>
<dbReference type="GO" id="GO:0019076">
    <property type="term" value="P:viral release from host cell"/>
    <property type="evidence" value="ECO:0007669"/>
    <property type="project" value="InterPro"/>
</dbReference>
<reference evidence="3" key="1">
    <citation type="submission" date="2018-05" db="EMBL/GenBank/DDBJ databases">
        <authorList>
            <person name="Lanie J.A."/>
            <person name="Ng W.-L."/>
            <person name="Kazmierczak K.M."/>
            <person name="Andrzejewski T.M."/>
            <person name="Davidsen T.M."/>
            <person name="Wayne K.J."/>
            <person name="Tettelin H."/>
            <person name="Glass J.I."/>
            <person name="Rusch D."/>
            <person name="Podicherti R."/>
            <person name="Tsui H.-C.T."/>
            <person name="Winkler M.E."/>
        </authorList>
    </citation>
    <scope>NUCLEOTIDE SEQUENCE</scope>
</reference>
<feature type="non-terminal residue" evidence="3">
    <location>
        <position position="95"/>
    </location>
</feature>
<evidence type="ECO:0000313" key="3">
    <source>
        <dbReference type="EMBL" id="SVB19511.1"/>
    </source>
</evidence>
<dbReference type="EMBL" id="UINC01032216">
    <property type="protein sequence ID" value="SVB19511.1"/>
    <property type="molecule type" value="Genomic_DNA"/>
</dbReference>
<protein>
    <recommendedName>
        <fullName evidence="2">Baseplate structural protein Gp9/Gp10 N-terminal domain-containing protein</fullName>
    </recommendedName>
</protein>
<feature type="region of interest" description="Disordered" evidence="1">
    <location>
        <begin position="1"/>
        <end position="21"/>
    </location>
</feature>
<dbReference type="SUPFAM" id="SSF50017">
    <property type="entry name" value="gp9"/>
    <property type="match status" value="1"/>
</dbReference>
<accession>A0A382C196</accession>
<dbReference type="Gene3D" id="1.20.5.960">
    <property type="entry name" value="Bacteriophage t4 gene product 9 (gp9)"/>
    <property type="match status" value="1"/>
</dbReference>
<organism evidence="3">
    <name type="scientific">marine metagenome</name>
    <dbReference type="NCBI Taxonomy" id="408172"/>
    <lineage>
        <taxon>unclassified sequences</taxon>
        <taxon>metagenomes</taxon>
        <taxon>ecological metagenomes</taxon>
    </lineage>
</organism>
<proteinExistence type="predicted"/>
<sequence>MAKQIVNLGTTADDGTGDNLRDGMDKVNDNFGEIYTKLGDGTSLSSGIEATATVITLSAPTIQGIVGGTQVSTTITTLTSTTVKPGTMTLIGGQI</sequence>
<dbReference type="Pfam" id="PF07880">
    <property type="entry name" value="T4_gp9_10_N"/>
    <property type="match status" value="1"/>
</dbReference>
<feature type="domain" description="Baseplate structural protein Gp9/Gp10 N-terminal" evidence="2">
    <location>
        <begin position="3"/>
        <end position="65"/>
    </location>
</feature>
<dbReference type="InterPro" id="IPR036240">
    <property type="entry name" value="Gp9-like_sf"/>
</dbReference>
<evidence type="ECO:0000256" key="1">
    <source>
        <dbReference type="SAM" id="MobiDB-lite"/>
    </source>
</evidence>
<dbReference type="AlphaFoldDB" id="A0A382C196"/>
<gene>
    <name evidence="3" type="ORF">METZ01_LOCUS172365</name>
</gene>
<evidence type="ECO:0000259" key="2">
    <source>
        <dbReference type="Pfam" id="PF07880"/>
    </source>
</evidence>